<feature type="domain" description="Myb-like" evidence="1">
    <location>
        <begin position="12"/>
        <end position="63"/>
    </location>
</feature>
<reference evidence="3" key="1">
    <citation type="submission" date="2006-10" db="EMBL/GenBank/DDBJ databases">
        <authorList>
            <person name="Amadeo P."/>
            <person name="Zhao Q."/>
            <person name="Wortman J."/>
            <person name="Fraser-Liggett C."/>
            <person name="Carlton J."/>
        </authorList>
    </citation>
    <scope>NUCLEOTIDE SEQUENCE</scope>
    <source>
        <strain evidence="3">G3</strain>
    </source>
</reference>
<protein>
    <submittedName>
        <fullName evidence="3">Myb-like DNA-binding domain containing protein</fullName>
    </submittedName>
</protein>
<evidence type="ECO:0000313" key="4">
    <source>
        <dbReference type="Proteomes" id="UP000001542"/>
    </source>
</evidence>
<accession>A2G5K8</accession>
<dbReference type="Gene3D" id="1.10.10.60">
    <property type="entry name" value="Homeodomain-like"/>
    <property type="match status" value="2"/>
</dbReference>
<gene>
    <name evidence="3" type="ORF">TVAG_340100</name>
</gene>
<dbReference type="RefSeq" id="XP_001300486.1">
    <property type="nucleotide sequence ID" value="XM_001300485.1"/>
</dbReference>
<dbReference type="PANTHER" id="PTHR45614:SF253">
    <property type="entry name" value="CHROMOSOME UNDETERMINED SCAFFOLD_38, WHOLE GENOME SHOTGUN SEQUENCE"/>
    <property type="match status" value="1"/>
</dbReference>
<dbReference type="PANTHER" id="PTHR45614">
    <property type="entry name" value="MYB PROTEIN-RELATED"/>
    <property type="match status" value="1"/>
</dbReference>
<evidence type="ECO:0000259" key="1">
    <source>
        <dbReference type="PROSITE" id="PS50090"/>
    </source>
</evidence>
<dbReference type="AlphaFoldDB" id="A2G5K8"/>
<feature type="domain" description="HTH myb-type" evidence="2">
    <location>
        <begin position="71"/>
        <end position="118"/>
    </location>
</feature>
<dbReference type="VEuPathDB" id="TrichDB:TVAG_340100"/>
<dbReference type="InterPro" id="IPR001005">
    <property type="entry name" value="SANT/Myb"/>
</dbReference>
<dbReference type="PROSITE" id="PS51294">
    <property type="entry name" value="HTH_MYB"/>
    <property type="match status" value="2"/>
</dbReference>
<name>A2G5K8_TRIV3</name>
<dbReference type="InParanoid" id="A2G5K8"/>
<dbReference type="PROSITE" id="PS50090">
    <property type="entry name" value="MYB_LIKE"/>
    <property type="match status" value="2"/>
</dbReference>
<reference evidence="3" key="2">
    <citation type="journal article" date="2007" name="Science">
        <title>Draft genome sequence of the sexually transmitted pathogen Trichomonas vaginalis.</title>
        <authorList>
            <person name="Carlton J.M."/>
            <person name="Hirt R.P."/>
            <person name="Silva J.C."/>
            <person name="Delcher A.L."/>
            <person name="Schatz M."/>
            <person name="Zhao Q."/>
            <person name="Wortman J.R."/>
            <person name="Bidwell S.L."/>
            <person name="Alsmark U.C.M."/>
            <person name="Besteiro S."/>
            <person name="Sicheritz-Ponten T."/>
            <person name="Noel C.J."/>
            <person name="Dacks J.B."/>
            <person name="Foster P.G."/>
            <person name="Simillion C."/>
            <person name="Van de Peer Y."/>
            <person name="Miranda-Saavedra D."/>
            <person name="Barton G.J."/>
            <person name="Westrop G.D."/>
            <person name="Mueller S."/>
            <person name="Dessi D."/>
            <person name="Fiori P.L."/>
            <person name="Ren Q."/>
            <person name="Paulsen I."/>
            <person name="Zhang H."/>
            <person name="Bastida-Corcuera F.D."/>
            <person name="Simoes-Barbosa A."/>
            <person name="Brown M.T."/>
            <person name="Hayes R.D."/>
            <person name="Mukherjee M."/>
            <person name="Okumura C.Y."/>
            <person name="Schneider R."/>
            <person name="Smith A.J."/>
            <person name="Vanacova S."/>
            <person name="Villalvazo M."/>
            <person name="Haas B.J."/>
            <person name="Pertea M."/>
            <person name="Feldblyum T.V."/>
            <person name="Utterback T.R."/>
            <person name="Shu C.L."/>
            <person name="Osoegawa K."/>
            <person name="de Jong P.J."/>
            <person name="Hrdy I."/>
            <person name="Horvathova L."/>
            <person name="Zubacova Z."/>
            <person name="Dolezal P."/>
            <person name="Malik S.B."/>
            <person name="Logsdon J.M. Jr."/>
            <person name="Henze K."/>
            <person name="Gupta A."/>
            <person name="Wang C.C."/>
            <person name="Dunne R.L."/>
            <person name="Upcroft J.A."/>
            <person name="Upcroft P."/>
            <person name="White O."/>
            <person name="Salzberg S.L."/>
            <person name="Tang P."/>
            <person name="Chiu C.-H."/>
            <person name="Lee Y.-S."/>
            <person name="Embley T.M."/>
            <person name="Coombs G.H."/>
            <person name="Mottram J.C."/>
            <person name="Tachezy J."/>
            <person name="Fraser-Liggett C.M."/>
            <person name="Johnson P.J."/>
        </authorList>
    </citation>
    <scope>NUCLEOTIDE SEQUENCE [LARGE SCALE GENOMIC DNA]</scope>
    <source>
        <strain evidence="3">G3</strain>
    </source>
</reference>
<sequence>MNPIKSSQKGELSKNNRRMFTLEEDMIIYSMVNMQKDKNWKLIANALDGRSPKQVRERYKNYLAPGIVNAPWTHQEDDLLKDLYKKIGPKWSQLKGYFKNRSEINIKNRWSSLAKLSGECQSNVNSPLIETISSEVQIDAYNDAFGDLFDAFNLDF</sequence>
<dbReference type="KEGG" id="tva:4745211"/>
<dbReference type="InterPro" id="IPR009057">
    <property type="entry name" value="Homeodomain-like_sf"/>
</dbReference>
<dbReference type="GO" id="GO:0006355">
    <property type="term" value="P:regulation of DNA-templated transcription"/>
    <property type="evidence" value="ECO:0000318"/>
    <property type="project" value="GO_Central"/>
</dbReference>
<dbReference type="STRING" id="5722.A2G5K8"/>
<keyword evidence="3" id="KW-0238">DNA-binding</keyword>
<dbReference type="SMART" id="SM00717">
    <property type="entry name" value="SANT"/>
    <property type="match status" value="2"/>
</dbReference>
<dbReference type="GO" id="GO:0000981">
    <property type="term" value="F:DNA-binding transcription factor activity, RNA polymerase II-specific"/>
    <property type="evidence" value="ECO:0000318"/>
    <property type="project" value="GO_Central"/>
</dbReference>
<keyword evidence="4" id="KW-1185">Reference proteome</keyword>
<dbReference type="OrthoDB" id="608866at2759"/>
<dbReference type="eggNOG" id="KOG0048">
    <property type="taxonomic scope" value="Eukaryota"/>
</dbReference>
<dbReference type="GO" id="GO:0000978">
    <property type="term" value="F:RNA polymerase II cis-regulatory region sequence-specific DNA binding"/>
    <property type="evidence" value="ECO:0000318"/>
    <property type="project" value="GO_Central"/>
</dbReference>
<dbReference type="GO" id="GO:0005634">
    <property type="term" value="C:nucleus"/>
    <property type="evidence" value="ECO:0000318"/>
    <property type="project" value="GO_Central"/>
</dbReference>
<dbReference type="SUPFAM" id="SSF46689">
    <property type="entry name" value="Homeodomain-like"/>
    <property type="match status" value="1"/>
</dbReference>
<organism evidence="3 4">
    <name type="scientific">Trichomonas vaginalis (strain ATCC PRA-98 / G3)</name>
    <dbReference type="NCBI Taxonomy" id="412133"/>
    <lineage>
        <taxon>Eukaryota</taxon>
        <taxon>Metamonada</taxon>
        <taxon>Parabasalia</taxon>
        <taxon>Trichomonadida</taxon>
        <taxon>Trichomonadidae</taxon>
        <taxon>Trichomonas</taxon>
    </lineage>
</organism>
<proteinExistence type="predicted"/>
<dbReference type="InterPro" id="IPR050560">
    <property type="entry name" value="MYB_TF"/>
</dbReference>
<evidence type="ECO:0000313" key="3">
    <source>
        <dbReference type="EMBL" id="EAX87556.1"/>
    </source>
</evidence>
<dbReference type="VEuPathDB" id="TrichDB:TVAGG3_0737850"/>
<dbReference type="EMBL" id="DS114432">
    <property type="protein sequence ID" value="EAX87556.1"/>
    <property type="molecule type" value="Genomic_DNA"/>
</dbReference>
<evidence type="ECO:0000259" key="2">
    <source>
        <dbReference type="PROSITE" id="PS51294"/>
    </source>
</evidence>
<dbReference type="Pfam" id="PF00249">
    <property type="entry name" value="Myb_DNA-binding"/>
    <property type="match status" value="2"/>
</dbReference>
<feature type="domain" description="HTH myb-type" evidence="2">
    <location>
        <begin position="16"/>
        <end position="67"/>
    </location>
</feature>
<feature type="domain" description="Myb-like" evidence="1">
    <location>
        <begin position="64"/>
        <end position="114"/>
    </location>
</feature>
<dbReference type="SMR" id="A2G5K8"/>
<dbReference type="CDD" id="cd00167">
    <property type="entry name" value="SANT"/>
    <property type="match status" value="1"/>
</dbReference>
<dbReference type="Proteomes" id="UP000001542">
    <property type="component" value="Unassembled WGS sequence"/>
</dbReference>
<dbReference type="InterPro" id="IPR017930">
    <property type="entry name" value="Myb_dom"/>
</dbReference>